<accession>A0A6P8I533</accession>
<dbReference type="PANTHER" id="PTHR20988">
    <property type="entry name" value="TRANSMEMBRANE PROTEIN 183A-RELATED"/>
    <property type="match status" value="1"/>
</dbReference>
<protein>
    <submittedName>
        <fullName evidence="3">Transmembrane protein 183-like</fullName>
    </submittedName>
</protein>
<dbReference type="OrthoDB" id="5955317at2759"/>
<dbReference type="Proteomes" id="UP000515163">
    <property type="component" value="Unplaced"/>
</dbReference>
<dbReference type="RefSeq" id="XP_031560037.1">
    <property type="nucleotide sequence ID" value="XM_031704177.1"/>
</dbReference>
<dbReference type="InterPro" id="IPR026509">
    <property type="entry name" value="TMEM183"/>
</dbReference>
<proteinExistence type="predicted"/>
<reference evidence="3" key="1">
    <citation type="submission" date="2025-08" db="UniProtKB">
        <authorList>
            <consortium name="RefSeq"/>
        </authorList>
    </citation>
    <scope>IDENTIFICATION</scope>
    <source>
        <tissue evidence="3">Tentacle</tissue>
    </source>
</reference>
<dbReference type="KEGG" id="aten:116296192"/>
<name>A0A6P8I533_ACTTE</name>
<keyword evidence="2" id="KW-1185">Reference proteome</keyword>
<dbReference type="GO" id="GO:0031647">
    <property type="term" value="P:regulation of protein stability"/>
    <property type="evidence" value="ECO:0007669"/>
    <property type="project" value="TreeGrafter"/>
</dbReference>
<organism evidence="2 3">
    <name type="scientific">Actinia tenebrosa</name>
    <name type="common">Australian red waratah sea anemone</name>
    <dbReference type="NCBI Taxonomy" id="6105"/>
    <lineage>
        <taxon>Eukaryota</taxon>
        <taxon>Metazoa</taxon>
        <taxon>Cnidaria</taxon>
        <taxon>Anthozoa</taxon>
        <taxon>Hexacorallia</taxon>
        <taxon>Actiniaria</taxon>
        <taxon>Actiniidae</taxon>
        <taxon>Actinia</taxon>
    </lineage>
</organism>
<evidence type="ECO:0000313" key="3">
    <source>
        <dbReference type="RefSeq" id="XP_031560037.1"/>
    </source>
</evidence>
<evidence type="ECO:0000256" key="1">
    <source>
        <dbReference type="SAM" id="MobiDB-lite"/>
    </source>
</evidence>
<feature type="non-terminal residue" evidence="3">
    <location>
        <position position="1"/>
    </location>
</feature>
<feature type="compositionally biased region" description="Basic and acidic residues" evidence="1">
    <location>
        <begin position="44"/>
        <end position="63"/>
    </location>
</feature>
<dbReference type="GO" id="GO:0019005">
    <property type="term" value="C:SCF ubiquitin ligase complex"/>
    <property type="evidence" value="ECO:0007669"/>
    <property type="project" value="TreeGrafter"/>
</dbReference>
<gene>
    <name evidence="3" type="primary">LOC116296192</name>
</gene>
<dbReference type="AlphaFoldDB" id="A0A6P8I533"/>
<evidence type="ECO:0000313" key="2">
    <source>
        <dbReference type="Proteomes" id="UP000515163"/>
    </source>
</evidence>
<dbReference type="FunCoup" id="A0A6P8I533">
    <property type="interactions" value="182"/>
</dbReference>
<dbReference type="GeneID" id="116296192"/>
<dbReference type="PANTHER" id="PTHR20988:SF2">
    <property type="entry name" value="TRANSMEMBRANE PROTEIN 183A-RELATED"/>
    <property type="match status" value="1"/>
</dbReference>
<sequence length="322" mass="38063">ISQFLFTQEYESLREKQDDLLWYERDDLELDPNSTSNEETNDSADEKLESINEDTKEQEYNDEKKKKVKRKKVMKSKSFSGEYVYPLDLWCLLSKFIRPEDVLRFSLVCKGAFQAVTFSAFWLRLYNIYVCEPEKLPEHLQPSRIDCGTGLRTRVVQALFHQYGELKSRLVTVTGDSSCMDALLFYWCSSVWFHQKIKKDTKIWMFYFKLSSEKTKSSHTNPRRFSKKWFNTVDFVRDNPNEGFTVLAVSCLNFISFQPVIGMVLTEALVGVSQGMKHCRVKLMFHSHRKDKRYRPESGYQVILDPVQDVRVLKWWHPLYPT</sequence>
<feature type="region of interest" description="Disordered" evidence="1">
    <location>
        <begin position="29"/>
        <end position="63"/>
    </location>
</feature>
<dbReference type="InParanoid" id="A0A6P8I533"/>